<comment type="caution">
    <text evidence="2">The sequence shown here is derived from an EMBL/GenBank/DDBJ whole genome shotgun (WGS) entry which is preliminary data.</text>
</comment>
<dbReference type="EMBL" id="JACTNZ010000001">
    <property type="protein sequence ID" value="KAG5564837.1"/>
    <property type="molecule type" value="Genomic_DNA"/>
</dbReference>
<sequence>MAQKTSFCYKKKKRGREELCTELQQNQPSPFPFVFSPSKHRQEERERGPHHHHHHRRHHNPTPRSPISGERHCLRPPRRCYLHHVCLSKFFHVLYSQFPLRTFYLTGRRRISHTPTSSSSASATTGAFLVGILMPKNGRVVFGDRAGGGDEELRKLAFGDRGGFGGVTGFRGIGVGRVGGMRSSENWLSVIGAGLEV</sequence>
<accession>A0AAV6LLR3</accession>
<dbReference type="Proteomes" id="UP000823749">
    <property type="component" value="Chromosome 1"/>
</dbReference>
<organism evidence="2 3">
    <name type="scientific">Rhododendron griersonianum</name>
    <dbReference type="NCBI Taxonomy" id="479676"/>
    <lineage>
        <taxon>Eukaryota</taxon>
        <taxon>Viridiplantae</taxon>
        <taxon>Streptophyta</taxon>
        <taxon>Embryophyta</taxon>
        <taxon>Tracheophyta</taxon>
        <taxon>Spermatophyta</taxon>
        <taxon>Magnoliopsida</taxon>
        <taxon>eudicotyledons</taxon>
        <taxon>Gunneridae</taxon>
        <taxon>Pentapetalae</taxon>
        <taxon>asterids</taxon>
        <taxon>Ericales</taxon>
        <taxon>Ericaceae</taxon>
        <taxon>Ericoideae</taxon>
        <taxon>Rhodoreae</taxon>
        <taxon>Rhododendron</taxon>
    </lineage>
</organism>
<proteinExistence type="predicted"/>
<gene>
    <name evidence="2" type="ORF">RHGRI_000886</name>
</gene>
<protein>
    <submittedName>
        <fullName evidence="2">Uncharacterized protein</fullName>
    </submittedName>
</protein>
<evidence type="ECO:0000313" key="2">
    <source>
        <dbReference type="EMBL" id="KAG5564837.1"/>
    </source>
</evidence>
<evidence type="ECO:0000256" key="1">
    <source>
        <dbReference type="SAM" id="MobiDB-lite"/>
    </source>
</evidence>
<feature type="region of interest" description="Disordered" evidence="1">
    <location>
        <begin position="19"/>
        <end position="70"/>
    </location>
</feature>
<dbReference type="AlphaFoldDB" id="A0AAV6LLR3"/>
<name>A0AAV6LLR3_9ERIC</name>
<feature type="compositionally biased region" description="Basic residues" evidence="1">
    <location>
        <begin position="48"/>
        <end position="61"/>
    </location>
</feature>
<keyword evidence="3" id="KW-1185">Reference proteome</keyword>
<evidence type="ECO:0000313" key="3">
    <source>
        <dbReference type="Proteomes" id="UP000823749"/>
    </source>
</evidence>
<reference evidence="2" key="1">
    <citation type="submission" date="2020-08" db="EMBL/GenBank/DDBJ databases">
        <title>Plant Genome Project.</title>
        <authorList>
            <person name="Zhang R.-G."/>
        </authorList>
    </citation>
    <scope>NUCLEOTIDE SEQUENCE</scope>
    <source>
        <strain evidence="2">WSP0</strain>
        <tissue evidence="2">Leaf</tissue>
    </source>
</reference>